<feature type="non-terminal residue" evidence="3">
    <location>
        <position position="1"/>
    </location>
</feature>
<gene>
    <name evidence="3" type="ORF">QTG54_009780</name>
</gene>
<dbReference type="PANTHER" id="PTHR33336:SF1">
    <property type="entry name" value="(4S)-4-HYDROXY-5-PHOSPHONOOXYPENTANE-2,3-DIONE ISOMERASE"/>
    <property type="match status" value="1"/>
</dbReference>
<proteinExistence type="predicted"/>
<dbReference type="SUPFAM" id="SSF54909">
    <property type="entry name" value="Dimeric alpha+beta barrel"/>
    <property type="match status" value="1"/>
</dbReference>
<dbReference type="InterPro" id="IPR011008">
    <property type="entry name" value="Dimeric_a/b-barrel"/>
</dbReference>
<sequence>NLHQKDNISDDEVGHPPSNPTTSAFSPISTATQLQSSSRYAASSSNSQLFAMPICIVVEAEIKEDRMDEFLDMIEKNAVGSRAEPGCIRFDVLQAEDQENKFFFYEVYEDAAAIAHHKEQPHYAAWGTFKESGGTISSVSKKASGKFMT</sequence>
<dbReference type="InterPro" id="IPR050744">
    <property type="entry name" value="AI-2_Isomerase_LsrG"/>
</dbReference>
<organism evidence="3 4">
    <name type="scientific">Skeletonema marinoi</name>
    <dbReference type="NCBI Taxonomy" id="267567"/>
    <lineage>
        <taxon>Eukaryota</taxon>
        <taxon>Sar</taxon>
        <taxon>Stramenopiles</taxon>
        <taxon>Ochrophyta</taxon>
        <taxon>Bacillariophyta</taxon>
        <taxon>Coscinodiscophyceae</taxon>
        <taxon>Thalassiosirophycidae</taxon>
        <taxon>Thalassiosirales</taxon>
        <taxon>Skeletonemataceae</taxon>
        <taxon>Skeletonema</taxon>
        <taxon>Skeletonema marinoi-dohrnii complex</taxon>
    </lineage>
</organism>
<feature type="domain" description="ABM" evidence="2">
    <location>
        <begin position="54"/>
        <end position="147"/>
    </location>
</feature>
<dbReference type="PANTHER" id="PTHR33336">
    <property type="entry name" value="QUINOL MONOOXYGENASE YGIN-RELATED"/>
    <property type="match status" value="1"/>
</dbReference>
<dbReference type="Gene3D" id="3.30.70.100">
    <property type="match status" value="1"/>
</dbReference>
<evidence type="ECO:0000256" key="1">
    <source>
        <dbReference type="SAM" id="MobiDB-lite"/>
    </source>
</evidence>
<dbReference type="EC" id="1.-.-.-" evidence="3"/>
<dbReference type="Pfam" id="PF03992">
    <property type="entry name" value="ABM"/>
    <property type="match status" value="1"/>
</dbReference>
<name>A0AAD8Y560_9STRA</name>
<protein>
    <submittedName>
        <fullName evidence="3">Monooxygenase</fullName>
        <ecNumber evidence="3">1.-.-.-</ecNumber>
    </submittedName>
</protein>
<keyword evidence="3" id="KW-0503">Monooxygenase</keyword>
<accession>A0AAD8Y560</accession>
<evidence type="ECO:0000313" key="3">
    <source>
        <dbReference type="EMBL" id="KAK1739237.1"/>
    </source>
</evidence>
<dbReference type="Proteomes" id="UP001224775">
    <property type="component" value="Unassembled WGS sequence"/>
</dbReference>
<feature type="compositionally biased region" description="Polar residues" evidence="1">
    <location>
        <begin position="20"/>
        <end position="30"/>
    </location>
</feature>
<dbReference type="GO" id="GO:0005829">
    <property type="term" value="C:cytosol"/>
    <property type="evidence" value="ECO:0007669"/>
    <property type="project" value="TreeGrafter"/>
</dbReference>
<evidence type="ECO:0000259" key="2">
    <source>
        <dbReference type="PROSITE" id="PS51725"/>
    </source>
</evidence>
<dbReference type="InterPro" id="IPR007138">
    <property type="entry name" value="ABM_dom"/>
</dbReference>
<evidence type="ECO:0000313" key="4">
    <source>
        <dbReference type="Proteomes" id="UP001224775"/>
    </source>
</evidence>
<dbReference type="EMBL" id="JATAAI010000018">
    <property type="protein sequence ID" value="KAK1739237.1"/>
    <property type="molecule type" value="Genomic_DNA"/>
</dbReference>
<dbReference type="AlphaFoldDB" id="A0AAD8Y560"/>
<comment type="caution">
    <text evidence="3">The sequence shown here is derived from an EMBL/GenBank/DDBJ whole genome shotgun (WGS) entry which is preliminary data.</text>
</comment>
<dbReference type="GO" id="GO:0004497">
    <property type="term" value="F:monooxygenase activity"/>
    <property type="evidence" value="ECO:0007669"/>
    <property type="project" value="UniProtKB-KW"/>
</dbReference>
<keyword evidence="3" id="KW-0560">Oxidoreductase</keyword>
<keyword evidence="4" id="KW-1185">Reference proteome</keyword>
<feature type="region of interest" description="Disordered" evidence="1">
    <location>
        <begin position="1"/>
        <end position="30"/>
    </location>
</feature>
<reference evidence="3" key="1">
    <citation type="submission" date="2023-06" db="EMBL/GenBank/DDBJ databases">
        <title>Survivors Of The Sea: Transcriptome response of Skeletonema marinoi to long-term dormancy.</title>
        <authorList>
            <person name="Pinder M.I.M."/>
            <person name="Kourtchenko O."/>
            <person name="Robertson E.K."/>
            <person name="Larsson T."/>
            <person name="Maumus F."/>
            <person name="Osuna-Cruz C.M."/>
            <person name="Vancaester E."/>
            <person name="Stenow R."/>
            <person name="Vandepoele K."/>
            <person name="Ploug H."/>
            <person name="Bruchert V."/>
            <person name="Godhe A."/>
            <person name="Topel M."/>
        </authorList>
    </citation>
    <scope>NUCLEOTIDE SEQUENCE</scope>
    <source>
        <strain evidence="3">R05AC</strain>
    </source>
</reference>
<feature type="compositionally biased region" description="Basic and acidic residues" evidence="1">
    <location>
        <begin position="1"/>
        <end position="14"/>
    </location>
</feature>
<dbReference type="PROSITE" id="PS51725">
    <property type="entry name" value="ABM"/>
    <property type="match status" value="1"/>
</dbReference>